<accession>A0AAU6WP83</accession>
<dbReference type="RefSeq" id="WP_288377609.1">
    <property type="nucleotide sequence ID" value="NZ_CP154834.1"/>
</dbReference>
<reference evidence="1 2" key="1">
    <citation type="submission" date="2024-04" db="EMBL/GenBank/DDBJ databases">
        <title>Genome sequencing and assembly of rice foliar adapted Chryseobacterium endophyticum OsEnb-ALM-A6.</title>
        <authorList>
            <person name="Kumar S."/>
            <person name="Javed M."/>
            <person name="Chouhan V."/>
            <person name="Charishma K."/>
            <person name="Patel A."/>
            <person name="Kumar M."/>
            <person name="Sahu K.P."/>
            <person name="Kumar A."/>
        </authorList>
    </citation>
    <scope>NUCLEOTIDE SEQUENCE [LARGE SCALE GENOMIC DNA]</scope>
    <source>
        <strain evidence="1 2">OsEnb-ALM-A6</strain>
    </source>
</reference>
<dbReference type="AlphaFoldDB" id="A0AAU6WP83"/>
<gene>
    <name evidence="1" type="ORF">AAFP95_01835</name>
</gene>
<protein>
    <submittedName>
        <fullName evidence="1">Uncharacterized protein</fullName>
    </submittedName>
</protein>
<organism evidence="1 2">
    <name type="scientific">Chryseobacterium endophyticum</name>
    <dbReference type="NCBI Taxonomy" id="1854762"/>
    <lineage>
        <taxon>Bacteria</taxon>
        <taxon>Pseudomonadati</taxon>
        <taxon>Bacteroidota</taxon>
        <taxon>Flavobacteriia</taxon>
        <taxon>Flavobacteriales</taxon>
        <taxon>Weeksellaceae</taxon>
        <taxon>Chryseobacterium group</taxon>
        <taxon>Chryseobacterium</taxon>
    </lineage>
</organism>
<evidence type="ECO:0000313" key="1">
    <source>
        <dbReference type="EMBL" id="XAO74807.1"/>
    </source>
</evidence>
<evidence type="ECO:0000313" key="2">
    <source>
        <dbReference type="Proteomes" id="UP001463665"/>
    </source>
</evidence>
<dbReference type="Proteomes" id="UP001463665">
    <property type="component" value="Chromosome"/>
</dbReference>
<dbReference type="EMBL" id="CP154834">
    <property type="protein sequence ID" value="XAO74807.1"/>
    <property type="molecule type" value="Genomic_DNA"/>
</dbReference>
<keyword evidence="2" id="KW-1185">Reference proteome</keyword>
<name>A0AAU6WP83_9FLAO</name>
<proteinExistence type="predicted"/>
<sequence length="113" mass="12904">MKTAVEILNGDSKQEQQKNLNIILYRELVPHESAVATIIFPDTKYNFRSLLIENDKGQSARFSWQQNVVSSHSETGYFKEVMNDLGVKVHYNEDSITIINGGVKQFLTAKLDR</sequence>